<comment type="caution">
    <text evidence="9">The sequence shown here is derived from an EMBL/GenBank/DDBJ whole genome shotgun (WGS) entry which is preliminary data.</text>
</comment>
<evidence type="ECO:0000256" key="7">
    <source>
        <dbReference type="RuleBase" id="RU365095"/>
    </source>
</evidence>
<dbReference type="InterPro" id="IPR006148">
    <property type="entry name" value="Glc/Gal-6P_isomerase"/>
</dbReference>
<dbReference type="InterPro" id="IPR005900">
    <property type="entry name" value="6-phosphogluconolactonase_DevB"/>
</dbReference>
<name>A0ABX1TA59_9PROT</name>
<comment type="similarity">
    <text evidence="4 7">Belongs to the glucosamine/galactosamine-6-phosphate isomerase family. 6-phosphogluconolactonase subfamily.</text>
</comment>
<evidence type="ECO:0000256" key="5">
    <source>
        <dbReference type="ARBA" id="ARBA00013198"/>
    </source>
</evidence>
<dbReference type="InterPro" id="IPR039104">
    <property type="entry name" value="6PGL"/>
</dbReference>
<dbReference type="SUPFAM" id="SSF100950">
    <property type="entry name" value="NagB/RpiA/CoA transferase-like"/>
    <property type="match status" value="1"/>
</dbReference>
<proteinExistence type="inferred from homology"/>
<comment type="catalytic activity">
    <reaction evidence="1 7">
        <text>6-phospho-D-glucono-1,5-lactone + H2O = 6-phospho-D-gluconate + H(+)</text>
        <dbReference type="Rhea" id="RHEA:12556"/>
        <dbReference type="ChEBI" id="CHEBI:15377"/>
        <dbReference type="ChEBI" id="CHEBI:15378"/>
        <dbReference type="ChEBI" id="CHEBI:57955"/>
        <dbReference type="ChEBI" id="CHEBI:58759"/>
        <dbReference type="EC" id="3.1.1.31"/>
    </reaction>
</comment>
<dbReference type="PANTHER" id="PTHR11054:SF0">
    <property type="entry name" value="6-PHOSPHOGLUCONOLACTONASE"/>
    <property type="match status" value="1"/>
</dbReference>
<organism evidence="9 10">
    <name type="scientific">Candidatus Accumulibacter contiguus</name>
    <dbReference type="NCBI Taxonomy" id="2954381"/>
    <lineage>
        <taxon>Bacteria</taxon>
        <taxon>Pseudomonadati</taxon>
        <taxon>Pseudomonadota</taxon>
        <taxon>Betaproteobacteria</taxon>
        <taxon>Candidatus Accumulibacter</taxon>
    </lineage>
</organism>
<comment type="pathway">
    <text evidence="3 7">Carbohydrate degradation; pentose phosphate pathway; D-ribulose 5-phosphate from D-glucose 6-phosphate (oxidative stage): step 2/3.</text>
</comment>
<gene>
    <name evidence="7 9" type="primary">pgl</name>
    <name evidence="9" type="ORF">E4Q08_12380</name>
</gene>
<reference evidence="9" key="1">
    <citation type="submission" date="2019-03" db="EMBL/GenBank/DDBJ databases">
        <title>Metabolic reconstructions from genomes of highly enriched 'Candidatus Accumulibacter' and 'Candidatus Competibacter' bioreactor populations.</title>
        <authorList>
            <person name="Annavajhala M.K."/>
            <person name="Welles L."/>
            <person name="Abbas B."/>
            <person name="Sorokin D."/>
            <person name="Park H."/>
            <person name="Van Loosdrecht M."/>
            <person name="Chandran K."/>
        </authorList>
    </citation>
    <scope>NUCLEOTIDE SEQUENCE</scope>
    <source>
        <strain evidence="9">SBR_L</strain>
    </source>
</reference>
<dbReference type="CDD" id="cd01400">
    <property type="entry name" value="6PGL"/>
    <property type="match status" value="1"/>
</dbReference>
<protein>
    <recommendedName>
        <fullName evidence="6 7">6-phosphogluconolactonase</fullName>
        <shortName evidence="7">6PGL</shortName>
        <ecNumber evidence="5 7">3.1.1.31</ecNumber>
    </recommendedName>
</protein>
<evidence type="ECO:0000256" key="4">
    <source>
        <dbReference type="ARBA" id="ARBA00010662"/>
    </source>
</evidence>
<dbReference type="EC" id="3.1.1.31" evidence="5 7"/>
<keyword evidence="10" id="KW-1185">Reference proteome</keyword>
<sequence length="241" mass="25869">MRTVNAWHVHPDATASVQALACDLVRWLRERRGEIHLALSGGNTPLRLYAILAAAAGIPWPRVHLWWVDERLVPPDDPRSNYGAARSLLVEPLRLAASRIHRIRGEVPPEQAAADYDRQLAELAGAGSSPVFDCVLLGVGEDGHTASLFPDTQPGWTGRHCLLARHLDDGTLRVSLNEATLLAAARVVFLVAGAGKRSILARILSGNAPELPASRIIARAPQVHAYLDAAAAPDLTSSPEG</sequence>
<feature type="domain" description="Glucosamine/galactosamine-6-phosphate isomerase" evidence="8">
    <location>
        <begin position="12"/>
        <end position="220"/>
    </location>
</feature>
<evidence type="ECO:0000256" key="1">
    <source>
        <dbReference type="ARBA" id="ARBA00000832"/>
    </source>
</evidence>
<evidence type="ECO:0000259" key="8">
    <source>
        <dbReference type="Pfam" id="PF01182"/>
    </source>
</evidence>
<dbReference type="Gene3D" id="3.40.50.1360">
    <property type="match status" value="1"/>
</dbReference>
<dbReference type="GO" id="GO:0017057">
    <property type="term" value="F:6-phosphogluconolactonase activity"/>
    <property type="evidence" value="ECO:0007669"/>
    <property type="project" value="UniProtKB-EC"/>
</dbReference>
<dbReference type="EMBL" id="SPMX01000033">
    <property type="protein sequence ID" value="NMQ05999.1"/>
    <property type="molecule type" value="Genomic_DNA"/>
</dbReference>
<accession>A0ABX1TA59</accession>
<evidence type="ECO:0000313" key="10">
    <source>
        <dbReference type="Proteomes" id="UP000886469"/>
    </source>
</evidence>
<comment type="function">
    <text evidence="2 7">Hydrolysis of 6-phosphogluconolactone to 6-phosphogluconate.</text>
</comment>
<dbReference type="PANTHER" id="PTHR11054">
    <property type="entry name" value="6-PHOSPHOGLUCONOLACTONASE"/>
    <property type="match status" value="1"/>
</dbReference>
<dbReference type="Pfam" id="PF01182">
    <property type="entry name" value="Glucosamine_iso"/>
    <property type="match status" value="1"/>
</dbReference>
<evidence type="ECO:0000256" key="6">
    <source>
        <dbReference type="ARBA" id="ARBA00020337"/>
    </source>
</evidence>
<dbReference type="NCBIfam" id="TIGR01198">
    <property type="entry name" value="pgl"/>
    <property type="match status" value="1"/>
</dbReference>
<evidence type="ECO:0000256" key="3">
    <source>
        <dbReference type="ARBA" id="ARBA00004961"/>
    </source>
</evidence>
<evidence type="ECO:0000313" key="9">
    <source>
        <dbReference type="EMBL" id="NMQ05999.1"/>
    </source>
</evidence>
<dbReference type="InterPro" id="IPR037171">
    <property type="entry name" value="NagB/RpiA_transferase-like"/>
</dbReference>
<dbReference type="Proteomes" id="UP000886469">
    <property type="component" value="Unassembled WGS sequence"/>
</dbReference>
<evidence type="ECO:0000256" key="2">
    <source>
        <dbReference type="ARBA" id="ARBA00002681"/>
    </source>
</evidence>
<keyword evidence="7 9" id="KW-0378">Hydrolase</keyword>